<sequence>MSPWSSTESYPAFAHIGLRKTPKKPQPGGKIQITWIPVLYGSETCTLTSRKERRLVVFENEVLRKKIGAKKDEVAGEWRKIHNAELQALYSSRDIIRNIKS</sequence>
<dbReference type="EMBL" id="JAJSOF020000003">
    <property type="protein sequence ID" value="KAJ4449894.1"/>
    <property type="molecule type" value="Genomic_DNA"/>
</dbReference>
<protein>
    <submittedName>
        <fullName evidence="1">Uncharacterized protein</fullName>
    </submittedName>
</protein>
<evidence type="ECO:0000313" key="1">
    <source>
        <dbReference type="EMBL" id="KAJ4449894.1"/>
    </source>
</evidence>
<dbReference type="Proteomes" id="UP001148838">
    <property type="component" value="Unassembled WGS sequence"/>
</dbReference>
<organism evidence="1 2">
    <name type="scientific">Periplaneta americana</name>
    <name type="common">American cockroach</name>
    <name type="synonym">Blatta americana</name>
    <dbReference type="NCBI Taxonomy" id="6978"/>
    <lineage>
        <taxon>Eukaryota</taxon>
        <taxon>Metazoa</taxon>
        <taxon>Ecdysozoa</taxon>
        <taxon>Arthropoda</taxon>
        <taxon>Hexapoda</taxon>
        <taxon>Insecta</taxon>
        <taxon>Pterygota</taxon>
        <taxon>Neoptera</taxon>
        <taxon>Polyneoptera</taxon>
        <taxon>Dictyoptera</taxon>
        <taxon>Blattodea</taxon>
        <taxon>Blattoidea</taxon>
        <taxon>Blattidae</taxon>
        <taxon>Blattinae</taxon>
        <taxon>Periplaneta</taxon>
    </lineage>
</organism>
<proteinExistence type="predicted"/>
<keyword evidence="2" id="KW-1185">Reference proteome</keyword>
<name>A0ABQ8TTA2_PERAM</name>
<comment type="caution">
    <text evidence="1">The sequence shown here is derived from an EMBL/GenBank/DDBJ whole genome shotgun (WGS) entry which is preliminary data.</text>
</comment>
<accession>A0ABQ8TTA2</accession>
<gene>
    <name evidence="1" type="ORF">ANN_01300</name>
</gene>
<evidence type="ECO:0000313" key="2">
    <source>
        <dbReference type="Proteomes" id="UP001148838"/>
    </source>
</evidence>
<reference evidence="1 2" key="1">
    <citation type="journal article" date="2022" name="Allergy">
        <title>Genome assembly and annotation of Periplaneta americana reveal a comprehensive cockroach allergen profile.</title>
        <authorList>
            <person name="Wang L."/>
            <person name="Xiong Q."/>
            <person name="Saelim N."/>
            <person name="Wang L."/>
            <person name="Nong W."/>
            <person name="Wan A.T."/>
            <person name="Shi M."/>
            <person name="Liu X."/>
            <person name="Cao Q."/>
            <person name="Hui J.H.L."/>
            <person name="Sookrung N."/>
            <person name="Leung T.F."/>
            <person name="Tungtrongchitr A."/>
            <person name="Tsui S.K.W."/>
        </authorList>
    </citation>
    <scope>NUCLEOTIDE SEQUENCE [LARGE SCALE GENOMIC DNA]</scope>
    <source>
        <strain evidence="1">PWHHKU_190912</strain>
    </source>
</reference>